<keyword evidence="5" id="KW-1185">Reference proteome</keyword>
<dbReference type="RefSeq" id="WP_088811890.1">
    <property type="nucleotide sequence ID" value="NZ_FYEX01000001.1"/>
</dbReference>
<dbReference type="AlphaFoldDB" id="A0A212SZJ9"/>
<gene>
    <name evidence="4" type="ORF">SAMN06295916_0009</name>
</gene>
<dbReference type="PANTHER" id="PTHR39206">
    <property type="entry name" value="SLL8004 PROTEIN"/>
    <property type="match status" value="1"/>
</dbReference>
<evidence type="ECO:0000256" key="1">
    <source>
        <dbReference type="ARBA" id="ARBA00022741"/>
    </source>
</evidence>
<feature type="domain" description="Zeta toxin" evidence="3">
    <location>
        <begin position="17"/>
        <end position="173"/>
    </location>
</feature>
<protein>
    <submittedName>
        <fullName evidence="4">Predicted ABC-type ATPase</fullName>
    </submittedName>
</protein>
<keyword evidence="2" id="KW-0067">ATP-binding</keyword>
<dbReference type="Pfam" id="PF06414">
    <property type="entry name" value="Zeta_toxin"/>
    <property type="match status" value="1"/>
</dbReference>
<accession>A0A212SZJ9</accession>
<dbReference type="SUPFAM" id="SSF52540">
    <property type="entry name" value="P-loop containing nucleoside triphosphate hydrolases"/>
    <property type="match status" value="1"/>
</dbReference>
<proteinExistence type="predicted"/>
<dbReference type="Proteomes" id="UP000197215">
    <property type="component" value="Unassembled WGS sequence"/>
</dbReference>
<dbReference type="InterPro" id="IPR010488">
    <property type="entry name" value="Zeta_toxin_domain"/>
</dbReference>
<reference evidence="4 5" key="1">
    <citation type="submission" date="2017-06" db="EMBL/GenBank/DDBJ databases">
        <authorList>
            <person name="Kim H.J."/>
            <person name="Triplett B.A."/>
        </authorList>
    </citation>
    <scope>NUCLEOTIDE SEQUENCE [LARGE SCALE GENOMIC DNA]</scope>
    <source>
        <strain evidence="4 5">MWH-VicM1</strain>
    </source>
</reference>
<evidence type="ECO:0000259" key="3">
    <source>
        <dbReference type="Pfam" id="PF06414"/>
    </source>
</evidence>
<dbReference type="EMBL" id="FYEX01000001">
    <property type="protein sequence ID" value="SNC59179.1"/>
    <property type="molecule type" value="Genomic_DNA"/>
</dbReference>
<sequence>MSSLIEKFQNEISKVLEANSGPLLVVIAGHNGAGKTTCYEQVLKPFLDDVGLEYINADNIEREIKREYSDEGLVRSPQEFSELARLEADQQREVAIKSRRDFCFETVASHISKVSLMEQAISLGYTVILFFIGLDSPDKSYERVQLRFANGGHDVPYEKIIERYPRVIENMKLAMKVATVAIAIDNSQEGSVGSPEYIPSAIFKGGILIERINDYPKWMDPILI</sequence>
<dbReference type="GO" id="GO:0016301">
    <property type="term" value="F:kinase activity"/>
    <property type="evidence" value="ECO:0007669"/>
    <property type="project" value="InterPro"/>
</dbReference>
<dbReference type="OrthoDB" id="9791543at2"/>
<name>A0A212SZJ9_9BURK</name>
<dbReference type="InterPro" id="IPR027417">
    <property type="entry name" value="P-loop_NTPase"/>
</dbReference>
<evidence type="ECO:0000313" key="5">
    <source>
        <dbReference type="Proteomes" id="UP000197215"/>
    </source>
</evidence>
<evidence type="ECO:0000313" key="4">
    <source>
        <dbReference type="EMBL" id="SNC59179.1"/>
    </source>
</evidence>
<dbReference type="Gene3D" id="3.40.50.300">
    <property type="entry name" value="P-loop containing nucleotide triphosphate hydrolases"/>
    <property type="match status" value="1"/>
</dbReference>
<dbReference type="PANTHER" id="PTHR39206:SF1">
    <property type="entry name" value="SLL8004 PROTEIN"/>
    <property type="match status" value="1"/>
</dbReference>
<organism evidence="4 5">
    <name type="scientific">Polynucleobacter victoriensis</name>
    <dbReference type="NCBI Taxonomy" id="2049319"/>
    <lineage>
        <taxon>Bacteria</taxon>
        <taxon>Pseudomonadati</taxon>
        <taxon>Pseudomonadota</taxon>
        <taxon>Betaproteobacteria</taxon>
        <taxon>Burkholderiales</taxon>
        <taxon>Burkholderiaceae</taxon>
        <taxon>Polynucleobacter</taxon>
    </lineage>
</organism>
<evidence type="ECO:0000256" key="2">
    <source>
        <dbReference type="ARBA" id="ARBA00022840"/>
    </source>
</evidence>
<dbReference type="GO" id="GO:0005524">
    <property type="term" value="F:ATP binding"/>
    <property type="evidence" value="ECO:0007669"/>
    <property type="project" value="UniProtKB-KW"/>
</dbReference>
<keyword evidence="1" id="KW-0547">Nucleotide-binding</keyword>